<dbReference type="PANTHER" id="PTHR10916">
    <property type="entry name" value="60S RIBOSOMAL PROTEIN L35/50S RIBOSOMAL PROTEIN L29"/>
    <property type="match status" value="1"/>
</dbReference>
<sequence length="79" mass="8850">MSSVAKDLAKKTSAELQKIVTDLKARLLELRFAAANGENEKTHNVKEIRRTIARALTILTEREMTLELQDQGVLTDGKK</sequence>
<keyword evidence="7" id="KW-1185">Reference proteome</keyword>
<keyword evidence="3 5" id="KW-0687">Ribonucleoprotein</keyword>
<organism evidence="6 7">
    <name type="scientific">Ureaplasma miroungigenitalium</name>
    <dbReference type="NCBI Taxonomy" id="1042321"/>
    <lineage>
        <taxon>Bacteria</taxon>
        <taxon>Bacillati</taxon>
        <taxon>Mycoplasmatota</taxon>
        <taxon>Mycoplasmoidales</taxon>
        <taxon>Mycoplasmoidaceae</taxon>
        <taxon>Ureaplasma</taxon>
    </lineage>
</organism>
<dbReference type="Proteomes" id="UP001208245">
    <property type="component" value="Unassembled WGS sequence"/>
</dbReference>
<dbReference type="PANTHER" id="PTHR10916:SF0">
    <property type="entry name" value="LARGE RIBOSOMAL SUBUNIT PROTEIN UL29C"/>
    <property type="match status" value="1"/>
</dbReference>
<evidence type="ECO:0000256" key="4">
    <source>
        <dbReference type="ARBA" id="ARBA00035204"/>
    </source>
</evidence>
<dbReference type="HAMAP" id="MF_00374">
    <property type="entry name" value="Ribosomal_uL29"/>
    <property type="match status" value="1"/>
</dbReference>
<dbReference type="InterPro" id="IPR050063">
    <property type="entry name" value="Ribosomal_protein_uL29"/>
</dbReference>
<dbReference type="PROSITE" id="PS00579">
    <property type="entry name" value="RIBOSOMAL_L29"/>
    <property type="match status" value="1"/>
</dbReference>
<comment type="caution">
    <text evidence="6">The sequence shown here is derived from an EMBL/GenBank/DDBJ whole genome shotgun (WGS) entry which is preliminary data.</text>
</comment>
<evidence type="ECO:0000256" key="3">
    <source>
        <dbReference type="ARBA" id="ARBA00023274"/>
    </source>
</evidence>
<evidence type="ECO:0000256" key="1">
    <source>
        <dbReference type="ARBA" id="ARBA00009254"/>
    </source>
</evidence>
<dbReference type="EMBL" id="JAOXHL010000001">
    <property type="protein sequence ID" value="MCV3728406.1"/>
    <property type="molecule type" value="Genomic_DNA"/>
</dbReference>
<dbReference type="Pfam" id="PF00831">
    <property type="entry name" value="Ribosomal_L29"/>
    <property type="match status" value="1"/>
</dbReference>
<gene>
    <name evidence="5 6" type="primary">rpmC</name>
    <name evidence="6" type="ORF">OF376_01315</name>
</gene>
<dbReference type="NCBIfam" id="TIGR00012">
    <property type="entry name" value="L29"/>
    <property type="match status" value="1"/>
</dbReference>
<dbReference type="RefSeq" id="WP_263817683.1">
    <property type="nucleotide sequence ID" value="NZ_JAOXHK010000002.1"/>
</dbReference>
<dbReference type="InterPro" id="IPR036049">
    <property type="entry name" value="Ribosomal_uL29_sf"/>
</dbReference>
<keyword evidence="2 5" id="KW-0689">Ribosomal protein</keyword>
<reference evidence="6 7" key="1">
    <citation type="journal article" date="2020" name="Int. J. Syst. Evol. Microbiol.">
        <title>Ureaplasma miroungigenitalium sp. nov. isolated from northern elephant seals (Mirounga angustirostris) and Ureaplasma zalophigenitalium sp. nov. isolated from California sea lions (Zalophus californianus).</title>
        <authorList>
            <person name="Volokhov D.V."/>
            <person name="Gulland F.M."/>
            <person name="Gao Y."/>
            <person name="Chizhikov V.E."/>
        </authorList>
    </citation>
    <scope>NUCLEOTIDE SEQUENCE [LARGE SCALE GENOMIC DNA]</scope>
    <source>
        <strain evidence="6 7">ES3182-GEN</strain>
    </source>
</reference>
<protein>
    <recommendedName>
        <fullName evidence="4 5">Large ribosomal subunit protein uL29</fullName>
    </recommendedName>
</protein>
<name>A0ABT3BMU0_9BACT</name>
<dbReference type="GO" id="GO:0005840">
    <property type="term" value="C:ribosome"/>
    <property type="evidence" value="ECO:0007669"/>
    <property type="project" value="UniProtKB-KW"/>
</dbReference>
<proteinExistence type="inferred from homology"/>
<dbReference type="InterPro" id="IPR001854">
    <property type="entry name" value="Ribosomal_uL29"/>
</dbReference>
<dbReference type="Gene3D" id="1.10.287.310">
    <property type="match status" value="1"/>
</dbReference>
<dbReference type="CDD" id="cd00427">
    <property type="entry name" value="Ribosomal_L29_HIP"/>
    <property type="match status" value="1"/>
</dbReference>
<evidence type="ECO:0000313" key="7">
    <source>
        <dbReference type="Proteomes" id="UP001208245"/>
    </source>
</evidence>
<evidence type="ECO:0000313" key="6">
    <source>
        <dbReference type="EMBL" id="MCV3728406.1"/>
    </source>
</evidence>
<evidence type="ECO:0000256" key="2">
    <source>
        <dbReference type="ARBA" id="ARBA00022980"/>
    </source>
</evidence>
<dbReference type="SUPFAM" id="SSF46561">
    <property type="entry name" value="Ribosomal protein L29 (L29p)"/>
    <property type="match status" value="1"/>
</dbReference>
<dbReference type="InterPro" id="IPR018254">
    <property type="entry name" value="Ribosomal_uL29_CS"/>
</dbReference>
<accession>A0ABT3BMU0</accession>
<comment type="similarity">
    <text evidence="1 5">Belongs to the universal ribosomal protein uL29 family.</text>
</comment>
<evidence type="ECO:0000256" key="5">
    <source>
        <dbReference type="HAMAP-Rule" id="MF_00374"/>
    </source>
</evidence>